<feature type="domain" description="2-oxoacid dehydrogenase acyltransferase catalytic" evidence="7">
    <location>
        <begin position="180"/>
        <end position="399"/>
    </location>
</feature>
<dbReference type="Gene3D" id="2.40.50.100">
    <property type="match status" value="1"/>
</dbReference>
<evidence type="ECO:0000256" key="3">
    <source>
        <dbReference type="ARBA" id="ARBA00022679"/>
    </source>
</evidence>
<dbReference type="STRING" id="1150864.MILUP08_44395"/>
<dbReference type="InterPro" id="IPR011053">
    <property type="entry name" value="Single_hybrid_motif"/>
</dbReference>
<sequence length="402" mass="42066">MVTDLVVPKLNNNDTSYVLLDWLAEDGEQVRAGEPIAEVETSKAAEELLSDGDGVLHRLVEVNRECAPGDVIGHVFDSEEARQRFLAAAVAPPVVPLPDVSPGGPVLTDSARELAAAHGLGDDELRGLGRSVVRRTDVERLLADRSAAPAATTEPVVVAAAAALAAGDGPEPDDPRPVHALSRAQRAVAAVVTESHREVPAALAVIKVRADAALTVARDLTRATRTLVGLPELLVKAIGGLREDHPLLFASPGDGSSVRLAEAAHVGVTIDVGTGLFIPVVRDVEELTCAEIAETLMHFRSRAGGEGFRAGELAGGTIVVSLHTDPDVVLAGPIVFPGQTCVVAIGGTQDELALDTDGRVVTRRFVNLSAVYDHRVVNGREAVAFLQAVKAALESPDRLAEE</sequence>
<evidence type="ECO:0000256" key="6">
    <source>
        <dbReference type="RuleBase" id="RU003423"/>
    </source>
</evidence>
<gene>
    <name evidence="9" type="ORF">MILUP08_44395</name>
</gene>
<dbReference type="SUPFAM" id="SSF51230">
    <property type="entry name" value="Single hybrid motif"/>
    <property type="match status" value="1"/>
</dbReference>
<dbReference type="AlphaFoldDB" id="I0L6S3"/>
<dbReference type="GO" id="GO:0016407">
    <property type="term" value="F:acetyltransferase activity"/>
    <property type="evidence" value="ECO:0007669"/>
    <property type="project" value="TreeGrafter"/>
</dbReference>
<evidence type="ECO:0000256" key="4">
    <source>
        <dbReference type="ARBA" id="ARBA00022823"/>
    </source>
</evidence>
<evidence type="ECO:0000256" key="2">
    <source>
        <dbReference type="ARBA" id="ARBA00007317"/>
    </source>
</evidence>
<proteinExistence type="inferred from homology"/>
<dbReference type="Pfam" id="PF00364">
    <property type="entry name" value="Biotin_lipoyl"/>
    <property type="match status" value="1"/>
</dbReference>
<dbReference type="SUPFAM" id="SSF52777">
    <property type="entry name" value="CoA-dependent acyltransferases"/>
    <property type="match status" value="1"/>
</dbReference>
<keyword evidence="5 6" id="KW-0012">Acyltransferase</keyword>
<evidence type="ECO:0000256" key="5">
    <source>
        <dbReference type="ARBA" id="ARBA00023315"/>
    </source>
</evidence>
<dbReference type="Proteomes" id="UP000003448">
    <property type="component" value="Unassembled WGS sequence"/>
</dbReference>
<feature type="domain" description="Lipoyl-binding" evidence="8">
    <location>
        <begin position="16"/>
        <end position="69"/>
    </location>
</feature>
<dbReference type="CDD" id="cd06849">
    <property type="entry name" value="lipoyl_domain"/>
    <property type="match status" value="1"/>
</dbReference>
<dbReference type="GO" id="GO:0031405">
    <property type="term" value="F:lipoic acid binding"/>
    <property type="evidence" value="ECO:0007669"/>
    <property type="project" value="TreeGrafter"/>
</dbReference>
<dbReference type="Pfam" id="PF00198">
    <property type="entry name" value="2-oxoacid_dh"/>
    <property type="match status" value="1"/>
</dbReference>
<accession>I0L6S3</accession>
<comment type="cofactor">
    <cofactor evidence="1 6">
        <name>(R)-lipoate</name>
        <dbReference type="ChEBI" id="CHEBI:83088"/>
    </cofactor>
</comment>
<dbReference type="EC" id="2.3.1.-" evidence="6"/>
<dbReference type="InterPro" id="IPR023213">
    <property type="entry name" value="CAT-like_dom_sf"/>
</dbReference>
<keyword evidence="10" id="KW-1185">Reference proteome</keyword>
<keyword evidence="4 6" id="KW-0450">Lipoyl</keyword>
<dbReference type="EMBL" id="CAIE01000035">
    <property type="protein sequence ID" value="CCH19520.1"/>
    <property type="molecule type" value="Genomic_DNA"/>
</dbReference>
<dbReference type="PROSITE" id="PS00189">
    <property type="entry name" value="LIPOYL"/>
    <property type="match status" value="1"/>
</dbReference>
<protein>
    <recommendedName>
        <fullName evidence="6">Dihydrolipoamide acetyltransferase component of pyruvate dehydrogenase complex</fullName>
        <ecNumber evidence="6">2.3.1.-</ecNumber>
    </recommendedName>
</protein>
<evidence type="ECO:0000313" key="9">
    <source>
        <dbReference type="EMBL" id="CCH19520.1"/>
    </source>
</evidence>
<dbReference type="InterPro" id="IPR003016">
    <property type="entry name" value="2-oxoA_DH_lipoyl-BS"/>
</dbReference>
<name>I0L6S3_9ACTN</name>
<evidence type="ECO:0000259" key="8">
    <source>
        <dbReference type="Pfam" id="PF00364"/>
    </source>
</evidence>
<comment type="caution">
    <text evidence="9">The sequence shown here is derived from an EMBL/GenBank/DDBJ whole genome shotgun (WGS) entry which is preliminary data.</text>
</comment>
<dbReference type="GO" id="GO:0005737">
    <property type="term" value="C:cytoplasm"/>
    <property type="evidence" value="ECO:0007669"/>
    <property type="project" value="TreeGrafter"/>
</dbReference>
<reference evidence="10" key="1">
    <citation type="journal article" date="2012" name="J. Bacteriol.">
        <title>Genome Sequence of Micromonospora lupini Lupac 08, Isolated from Root Nodules of Lupinus angustifolius.</title>
        <authorList>
            <person name="Alonso-Vega P."/>
            <person name="Normand P."/>
            <person name="Bacigalupe R."/>
            <person name="Pujic P."/>
            <person name="Lajus A."/>
            <person name="Vallenet D."/>
            <person name="Carro L."/>
            <person name="Coll P."/>
            <person name="Trujillo M.E."/>
        </authorList>
    </citation>
    <scope>NUCLEOTIDE SEQUENCE [LARGE SCALE GENOMIC DNA]</scope>
    <source>
        <strain evidence="10">Lupac 08</strain>
    </source>
</reference>
<evidence type="ECO:0000256" key="1">
    <source>
        <dbReference type="ARBA" id="ARBA00001938"/>
    </source>
</evidence>
<dbReference type="PANTHER" id="PTHR43178">
    <property type="entry name" value="DIHYDROLIPOAMIDE ACETYLTRANSFERASE COMPONENT OF PYRUVATE DEHYDROGENASE COMPLEX"/>
    <property type="match status" value="1"/>
</dbReference>
<dbReference type="PANTHER" id="PTHR43178:SF5">
    <property type="entry name" value="LIPOAMIDE ACYLTRANSFERASE COMPONENT OF BRANCHED-CHAIN ALPHA-KETO ACID DEHYDROGENASE COMPLEX, MITOCHONDRIAL"/>
    <property type="match status" value="1"/>
</dbReference>
<evidence type="ECO:0000259" key="7">
    <source>
        <dbReference type="Pfam" id="PF00198"/>
    </source>
</evidence>
<keyword evidence="3 6" id="KW-0808">Transferase</keyword>
<dbReference type="Gene3D" id="3.30.559.10">
    <property type="entry name" value="Chloramphenicol acetyltransferase-like domain"/>
    <property type="match status" value="1"/>
</dbReference>
<comment type="similarity">
    <text evidence="2 6">Belongs to the 2-oxoacid dehydrogenase family.</text>
</comment>
<organism evidence="9 10">
    <name type="scientific">Micromonospora lupini str. Lupac 08</name>
    <dbReference type="NCBI Taxonomy" id="1150864"/>
    <lineage>
        <taxon>Bacteria</taxon>
        <taxon>Bacillati</taxon>
        <taxon>Actinomycetota</taxon>
        <taxon>Actinomycetes</taxon>
        <taxon>Micromonosporales</taxon>
        <taxon>Micromonosporaceae</taxon>
        <taxon>Micromonospora</taxon>
    </lineage>
</organism>
<evidence type="ECO:0000313" key="10">
    <source>
        <dbReference type="Proteomes" id="UP000003448"/>
    </source>
</evidence>
<dbReference type="eggNOG" id="COG0508">
    <property type="taxonomic scope" value="Bacteria"/>
</dbReference>
<dbReference type="InterPro" id="IPR000089">
    <property type="entry name" value="Biotin_lipoyl"/>
</dbReference>
<dbReference type="InterPro" id="IPR001078">
    <property type="entry name" value="2-oxoacid_DH_actylTfrase"/>
</dbReference>
<dbReference type="InterPro" id="IPR050743">
    <property type="entry name" value="2-oxoacid_DH_E2_comp"/>
</dbReference>